<name>A0A2B4SLS3_STYPI</name>
<dbReference type="Proteomes" id="UP000225706">
    <property type="component" value="Unassembled WGS sequence"/>
</dbReference>
<accession>A0A2B4SLS3</accession>
<dbReference type="EMBL" id="LSMT01000067">
    <property type="protein sequence ID" value="PFX29355.1"/>
    <property type="molecule type" value="Genomic_DNA"/>
</dbReference>
<proteinExistence type="predicted"/>
<evidence type="ECO:0000313" key="3">
    <source>
        <dbReference type="Proteomes" id="UP000225706"/>
    </source>
</evidence>
<dbReference type="AlphaFoldDB" id="A0A2B4SLS3"/>
<organism evidence="2 3">
    <name type="scientific">Stylophora pistillata</name>
    <name type="common">Smooth cauliflower coral</name>
    <dbReference type="NCBI Taxonomy" id="50429"/>
    <lineage>
        <taxon>Eukaryota</taxon>
        <taxon>Metazoa</taxon>
        <taxon>Cnidaria</taxon>
        <taxon>Anthozoa</taxon>
        <taxon>Hexacorallia</taxon>
        <taxon>Scleractinia</taxon>
        <taxon>Astrocoeniina</taxon>
        <taxon>Pocilloporidae</taxon>
        <taxon>Stylophora</taxon>
    </lineage>
</organism>
<evidence type="ECO:0000313" key="2">
    <source>
        <dbReference type="EMBL" id="PFX29355.1"/>
    </source>
</evidence>
<feature type="signal peptide" evidence="1">
    <location>
        <begin position="1"/>
        <end position="16"/>
    </location>
</feature>
<comment type="caution">
    <text evidence="2">The sequence shown here is derived from an EMBL/GenBank/DDBJ whole genome shotgun (WGS) entry which is preliminary data.</text>
</comment>
<evidence type="ECO:0000256" key="1">
    <source>
        <dbReference type="SAM" id="SignalP"/>
    </source>
</evidence>
<keyword evidence="1" id="KW-0732">Signal</keyword>
<keyword evidence="3" id="KW-1185">Reference proteome</keyword>
<sequence length="87" mass="9494">MKSLLLYLFYDAIADASIVQEQCQKQSKKIVEKLQKLITSPSPALTPSASAADAQNGYADPDIDSVTINQLGNEYVSGGNFTRVYFC</sequence>
<reference evidence="3" key="1">
    <citation type="journal article" date="2017" name="bioRxiv">
        <title>Comparative analysis of the genomes of Stylophora pistillata and Acropora digitifera provides evidence for extensive differences between species of corals.</title>
        <authorList>
            <person name="Voolstra C.R."/>
            <person name="Li Y."/>
            <person name="Liew Y.J."/>
            <person name="Baumgarten S."/>
            <person name="Zoccola D."/>
            <person name="Flot J.-F."/>
            <person name="Tambutte S."/>
            <person name="Allemand D."/>
            <person name="Aranda M."/>
        </authorList>
    </citation>
    <scope>NUCLEOTIDE SEQUENCE [LARGE SCALE GENOMIC DNA]</scope>
</reference>
<feature type="chain" id="PRO_5012721887" evidence="1">
    <location>
        <begin position="17"/>
        <end position="87"/>
    </location>
</feature>
<protein>
    <submittedName>
        <fullName evidence="2">Uncharacterized protein</fullName>
    </submittedName>
</protein>
<gene>
    <name evidence="2" type="ORF">AWC38_SpisGene5898</name>
</gene>